<organism evidence="10 11">
    <name type="scientific">Paludibacterium paludis</name>
    <dbReference type="NCBI Taxonomy" id="1225769"/>
    <lineage>
        <taxon>Bacteria</taxon>
        <taxon>Pseudomonadati</taxon>
        <taxon>Pseudomonadota</taxon>
        <taxon>Betaproteobacteria</taxon>
        <taxon>Neisseriales</taxon>
        <taxon>Chromobacteriaceae</taxon>
        <taxon>Paludibacterium</taxon>
    </lineage>
</organism>
<dbReference type="Proteomes" id="UP000645257">
    <property type="component" value="Unassembled WGS sequence"/>
</dbReference>
<dbReference type="NCBIfam" id="TIGR01844">
    <property type="entry name" value="type_I_sec_TolC"/>
    <property type="match status" value="1"/>
</dbReference>
<accession>A0A918NZS2</accession>
<name>A0A918NZS2_9NEIS</name>
<evidence type="ECO:0000313" key="10">
    <source>
        <dbReference type="EMBL" id="GGY08674.1"/>
    </source>
</evidence>
<protein>
    <submittedName>
        <fullName evidence="10">Outer membrane protein</fullName>
    </submittedName>
</protein>
<keyword evidence="4" id="KW-1134">Transmembrane beta strand</keyword>
<evidence type="ECO:0000256" key="3">
    <source>
        <dbReference type="ARBA" id="ARBA00022448"/>
    </source>
</evidence>
<evidence type="ECO:0000256" key="8">
    <source>
        <dbReference type="SAM" id="Coils"/>
    </source>
</evidence>
<dbReference type="InterPro" id="IPR003423">
    <property type="entry name" value="OMP_efflux"/>
</dbReference>
<dbReference type="Pfam" id="PF02321">
    <property type="entry name" value="OEP"/>
    <property type="match status" value="2"/>
</dbReference>
<feature type="region of interest" description="Disordered" evidence="9">
    <location>
        <begin position="64"/>
        <end position="84"/>
    </location>
</feature>
<evidence type="ECO:0000256" key="9">
    <source>
        <dbReference type="SAM" id="MobiDB-lite"/>
    </source>
</evidence>
<keyword evidence="7" id="KW-0998">Cell outer membrane</keyword>
<dbReference type="GO" id="GO:0015288">
    <property type="term" value="F:porin activity"/>
    <property type="evidence" value="ECO:0007669"/>
    <property type="project" value="TreeGrafter"/>
</dbReference>
<dbReference type="Gene3D" id="1.20.1600.10">
    <property type="entry name" value="Outer membrane efflux proteins (OEP)"/>
    <property type="match status" value="1"/>
</dbReference>
<sequence length="436" mass="47054">MIWLAIAALPGQATAFDLIEAWQAARNYDAGYAASRADLAAGQERQAQGRAGLLPQVSVTGNYTRANPIAPKGQDQNGRDLRNGAESHGYTLGMTQPLFDVSRYTGYQKGKIDTALSQTQYEQAEQQLISDVAKAYFDVLLAQDSLSATQAAKKSYKSQLDQAKTSFEVGTATITDTYEAQAGYDGAIAEEIIAQSTLEIAINNLTRLTGLPGSGIQPLASRMVLDKPDPETLDGWVAQALNNSLEIRAQTQQVARAEQDLTEKRGSHLPTVNLTANYQDNRSNQPAALGGGPTRGSSIGVNISLPLFAGGGINAQVREAAARLDSAREKLEATRRKVREDVRRAYLGVTNGAAYVRAQEQLLVSAKSKLESTRLGKEVGVRTNLDLLKAEQDYTTTIKTLADARYRYLNARIALAQSVGRLDEGVLRGVNASIRH</sequence>
<evidence type="ECO:0000256" key="5">
    <source>
        <dbReference type="ARBA" id="ARBA00022692"/>
    </source>
</evidence>
<evidence type="ECO:0000256" key="4">
    <source>
        <dbReference type="ARBA" id="ARBA00022452"/>
    </source>
</evidence>
<dbReference type="InterPro" id="IPR010130">
    <property type="entry name" value="T1SS_OMP_TolC"/>
</dbReference>
<feature type="coiled-coil region" evidence="8">
    <location>
        <begin position="314"/>
        <end position="344"/>
    </location>
</feature>
<keyword evidence="11" id="KW-1185">Reference proteome</keyword>
<dbReference type="GO" id="GO:1990281">
    <property type="term" value="C:efflux pump complex"/>
    <property type="evidence" value="ECO:0007669"/>
    <property type="project" value="TreeGrafter"/>
</dbReference>
<dbReference type="GO" id="GO:0009279">
    <property type="term" value="C:cell outer membrane"/>
    <property type="evidence" value="ECO:0007669"/>
    <property type="project" value="UniProtKB-SubCell"/>
</dbReference>
<dbReference type="InterPro" id="IPR051906">
    <property type="entry name" value="TolC-like"/>
</dbReference>
<evidence type="ECO:0000256" key="6">
    <source>
        <dbReference type="ARBA" id="ARBA00023136"/>
    </source>
</evidence>
<dbReference type="PANTHER" id="PTHR30026">
    <property type="entry name" value="OUTER MEMBRANE PROTEIN TOLC"/>
    <property type="match status" value="1"/>
</dbReference>
<dbReference type="AlphaFoldDB" id="A0A918NZS2"/>
<reference evidence="10" key="1">
    <citation type="journal article" date="2014" name="Int. J. Syst. Evol. Microbiol.">
        <title>Complete genome sequence of Corynebacterium casei LMG S-19264T (=DSM 44701T), isolated from a smear-ripened cheese.</title>
        <authorList>
            <consortium name="US DOE Joint Genome Institute (JGI-PGF)"/>
            <person name="Walter F."/>
            <person name="Albersmeier A."/>
            <person name="Kalinowski J."/>
            <person name="Ruckert C."/>
        </authorList>
    </citation>
    <scope>NUCLEOTIDE SEQUENCE</scope>
    <source>
        <strain evidence="10">KCTC 32182</strain>
    </source>
</reference>
<comment type="caution">
    <text evidence="10">The sequence shown here is derived from an EMBL/GenBank/DDBJ whole genome shotgun (WGS) entry which is preliminary data.</text>
</comment>
<evidence type="ECO:0000256" key="2">
    <source>
        <dbReference type="ARBA" id="ARBA00007613"/>
    </source>
</evidence>
<evidence type="ECO:0000256" key="1">
    <source>
        <dbReference type="ARBA" id="ARBA00004442"/>
    </source>
</evidence>
<keyword evidence="3" id="KW-0813">Transport</keyword>
<evidence type="ECO:0000256" key="7">
    <source>
        <dbReference type="ARBA" id="ARBA00023237"/>
    </source>
</evidence>
<reference evidence="10" key="2">
    <citation type="submission" date="2020-09" db="EMBL/GenBank/DDBJ databases">
        <authorList>
            <person name="Sun Q."/>
            <person name="Kim S."/>
        </authorList>
    </citation>
    <scope>NUCLEOTIDE SEQUENCE</scope>
    <source>
        <strain evidence="10">KCTC 32182</strain>
    </source>
</reference>
<keyword evidence="5" id="KW-0812">Transmembrane</keyword>
<feature type="compositionally biased region" description="Basic and acidic residues" evidence="9">
    <location>
        <begin position="257"/>
        <end position="266"/>
    </location>
</feature>
<dbReference type="EMBL" id="BMYX01000003">
    <property type="protein sequence ID" value="GGY08674.1"/>
    <property type="molecule type" value="Genomic_DNA"/>
</dbReference>
<feature type="compositionally biased region" description="Polar residues" evidence="9">
    <location>
        <begin position="270"/>
        <end position="286"/>
    </location>
</feature>
<dbReference type="SUPFAM" id="SSF56954">
    <property type="entry name" value="Outer membrane efflux proteins (OEP)"/>
    <property type="match status" value="1"/>
</dbReference>
<evidence type="ECO:0000313" key="11">
    <source>
        <dbReference type="Proteomes" id="UP000645257"/>
    </source>
</evidence>
<feature type="region of interest" description="Disordered" evidence="9">
    <location>
        <begin position="256"/>
        <end position="293"/>
    </location>
</feature>
<dbReference type="GO" id="GO:0015562">
    <property type="term" value="F:efflux transmembrane transporter activity"/>
    <property type="evidence" value="ECO:0007669"/>
    <property type="project" value="InterPro"/>
</dbReference>
<keyword evidence="6" id="KW-0472">Membrane</keyword>
<gene>
    <name evidence="10" type="ORF">GCM10011289_09320</name>
</gene>
<proteinExistence type="inferred from homology"/>
<dbReference type="PANTHER" id="PTHR30026:SF20">
    <property type="entry name" value="OUTER MEMBRANE PROTEIN TOLC"/>
    <property type="match status" value="1"/>
</dbReference>
<comment type="similarity">
    <text evidence="2">Belongs to the outer membrane factor (OMF) (TC 1.B.17) family.</text>
</comment>
<keyword evidence="8" id="KW-0175">Coiled coil</keyword>
<comment type="subcellular location">
    <subcellularLocation>
        <location evidence="1">Cell outer membrane</location>
    </subcellularLocation>
</comment>